<dbReference type="CDD" id="cd17546">
    <property type="entry name" value="REC_hyHK_CKI1_RcsC-like"/>
    <property type="match status" value="1"/>
</dbReference>
<dbReference type="Proteomes" id="UP000324209">
    <property type="component" value="Chromosome"/>
</dbReference>
<dbReference type="PRINTS" id="PR00344">
    <property type="entry name" value="BCTRLSENSOR"/>
</dbReference>
<dbReference type="SMART" id="SM00388">
    <property type="entry name" value="HisKA"/>
    <property type="match status" value="1"/>
</dbReference>
<protein>
    <recommendedName>
        <fullName evidence="2">histidine kinase</fullName>
        <ecNumber evidence="2">2.7.13.3</ecNumber>
    </recommendedName>
</protein>
<dbReference type="InterPro" id="IPR035965">
    <property type="entry name" value="PAS-like_dom_sf"/>
</dbReference>
<feature type="modified residue" description="4-aspartylphosphate" evidence="4">
    <location>
        <position position="398"/>
    </location>
</feature>
<dbReference type="Pfam" id="PF02518">
    <property type="entry name" value="HATPase_c"/>
    <property type="match status" value="1"/>
</dbReference>
<evidence type="ECO:0000313" key="7">
    <source>
        <dbReference type="EMBL" id="QEN06557.1"/>
    </source>
</evidence>
<dbReference type="InterPro" id="IPR036890">
    <property type="entry name" value="HATPase_C_sf"/>
</dbReference>
<dbReference type="EMBL" id="CP036150">
    <property type="protein sequence ID" value="QEN06557.1"/>
    <property type="molecule type" value="Genomic_DNA"/>
</dbReference>
<evidence type="ECO:0000259" key="5">
    <source>
        <dbReference type="PROSITE" id="PS50109"/>
    </source>
</evidence>
<dbReference type="SUPFAM" id="SSF55874">
    <property type="entry name" value="ATPase domain of HSP90 chaperone/DNA topoisomerase II/histidine kinase"/>
    <property type="match status" value="1"/>
</dbReference>
<dbReference type="InterPro" id="IPR036097">
    <property type="entry name" value="HisK_dim/P_sf"/>
</dbReference>
<dbReference type="Gene3D" id="3.40.50.2300">
    <property type="match status" value="1"/>
</dbReference>
<comment type="catalytic activity">
    <reaction evidence="1">
        <text>ATP + protein L-histidine = ADP + protein N-phospho-L-histidine.</text>
        <dbReference type="EC" id="2.7.13.3"/>
    </reaction>
</comment>
<dbReference type="SMART" id="SM00448">
    <property type="entry name" value="REC"/>
    <property type="match status" value="1"/>
</dbReference>
<dbReference type="CDD" id="cd16922">
    <property type="entry name" value="HATPase_EvgS-ArcB-TorS-like"/>
    <property type="match status" value="1"/>
</dbReference>
<dbReference type="SUPFAM" id="SSF47384">
    <property type="entry name" value="Homodimeric domain of signal transducing histidine kinase"/>
    <property type="match status" value="1"/>
</dbReference>
<keyword evidence="8" id="KW-1185">Reference proteome</keyword>
<accession>A0A5C1QGI5</accession>
<keyword evidence="7" id="KW-0808">Transferase</keyword>
<dbReference type="PROSITE" id="PS50110">
    <property type="entry name" value="RESPONSE_REGULATORY"/>
    <property type="match status" value="1"/>
</dbReference>
<dbReference type="InterPro" id="IPR001789">
    <property type="entry name" value="Sig_transdc_resp-reg_receiver"/>
</dbReference>
<evidence type="ECO:0000256" key="4">
    <source>
        <dbReference type="PROSITE-ProRule" id="PRU00169"/>
    </source>
</evidence>
<evidence type="ECO:0000256" key="1">
    <source>
        <dbReference type="ARBA" id="ARBA00000085"/>
    </source>
</evidence>
<dbReference type="RefSeq" id="WP_149484640.1">
    <property type="nucleotide sequence ID" value="NZ_CP036150.1"/>
</dbReference>
<dbReference type="OrthoDB" id="6192248at2"/>
<dbReference type="EC" id="2.7.13.3" evidence="2"/>
<reference evidence="7 8" key="1">
    <citation type="submission" date="2019-02" db="EMBL/GenBank/DDBJ databases">
        <title>Complete Genome Sequence and Methylome Analysis of free living Spirochaetas.</title>
        <authorList>
            <person name="Fomenkov A."/>
            <person name="Dubinina G."/>
            <person name="Leshcheva N."/>
            <person name="Mikheeva N."/>
            <person name="Grabovich M."/>
            <person name="Vincze T."/>
            <person name="Roberts R.J."/>
        </authorList>
    </citation>
    <scope>NUCLEOTIDE SEQUENCE [LARGE SCALE GENOMIC DNA]</scope>
    <source>
        <strain evidence="7 8">K2</strain>
    </source>
</reference>
<dbReference type="PROSITE" id="PS50109">
    <property type="entry name" value="HIS_KIN"/>
    <property type="match status" value="1"/>
</dbReference>
<dbReference type="SMART" id="SM00091">
    <property type="entry name" value="PAS"/>
    <property type="match status" value="1"/>
</dbReference>
<dbReference type="InterPro" id="IPR003661">
    <property type="entry name" value="HisK_dim/P_dom"/>
</dbReference>
<evidence type="ECO:0000313" key="8">
    <source>
        <dbReference type="Proteomes" id="UP000324209"/>
    </source>
</evidence>
<feature type="domain" description="Response regulatory" evidence="6">
    <location>
        <begin position="349"/>
        <end position="467"/>
    </location>
</feature>
<dbReference type="InterPro" id="IPR003594">
    <property type="entry name" value="HATPase_dom"/>
</dbReference>
<dbReference type="Gene3D" id="3.30.565.10">
    <property type="entry name" value="Histidine kinase-like ATPase, C-terminal domain"/>
    <property type="match status" value="1"/>
</dbReference>
<dbReference type="InterPro" id="IPR005467">
    <property type="entry name" value="His_kinase_dom"/>
</dbReference>
<dbReference type="InterPro" id="IPR004358">
    <property type="entry name" value="Sig_transdc_His_kin-like_C"/>
</dbReference>
<keyword evidence="3 4" id="KW-0597">Phosphoprotein</keyword>
<keyword evidence="7" id="KW-0418">Kinase</keyword>
<dbReference type="CDD" id="cd00082">
    <property type="entry name" value="HisKA"/>
    <property type="match status" value="1"/>
</dbReference>
<dbReference type="Pfam" id="PF00072">
    <property type="entry name" value="Response_reg"/>
    <property type="match status" value="1"/>
</dbReference>
<dbReference type="SUPFAM" id="SSF52172">
    <property type="entry name" value="CheY-like"/>
    <property type="match status" value="1"/>
</dbReference>
<dbReference type="Gene3D" id="3.30.450.20">
    <property type="entry name" value="PAS domain"/>
    <property type="match status" value="1"/>
</dbReference>
<sequence length="469" mass="52317">MITGAQLQKLFINMKTALIITDHSGLIQSANDFAGKMLNLEEGDLKGRHIHALLTPRQKEITLKKISGDEVSGPIMWLLNVVDNENKTSQEGDTNTFLAAMTHEIRTPMNGIIGMTDLALEEDISPVLKEYLNIIHLSADSLMRVINDILDFSKMESGNLSIEHIPIPIHSLLENIVKLFIPQAKAKGVDFKYNPASDLPEVIMGDPIRIGQVIQNLLNNALKFTPNGFIELSSHIDKKKSPHRLFFSISDSGIGIPKEKQHLLFQSFTQVDASTTRKYGGTGLGLAICAYLTSRMGGQIDVKSAAGKGSRFRFFLPLLLPDESKEEPRIHKNSPPKSDADVFLPLGPLILLLEDNRINQLLAVRTMEKAGYRVITAENGNEGIREYKKHKPDLILMDIQMPEKDGYETAMEIRDLEKETQENTPIIALTALALHEDMKKITDAGMNDFLGKPVSPIDLKQMLHKYCKH</sequence>
<organism evidence="7 8">
    <name type="scientific">Oceanispirochaeta crateris</name>
    <dbReference type="NCBI Taxonomy" id="2518645"/>
    <lineage>
        <taxon>Bacteria</taxon>
        <taxon>Pseudomonadati</taxon>
        <taxon>Spirochaetota</taxon>
        <taxon>Spirochaetia</taxon>
        <taxon>Spirochaetales</taxon>
        <taxon>Spirochaetaceae</taxon>
        <taxon>Oceanispirochaeta</taxon>
    </lineage>
</organism>
<dbReference type="SMART" id="SM00387">
    <property type="entry name" value="HATPase_c"/>
    <property type="match status" value="1"/>
</dbReference>
<evidence type="ECO:0000259" key="6">
    <source>
        <dbReference type="PROSITE" id="PS50110"/>
    </source>
</evidence>
<dbReference type="InterPro" id="IPR000014">
    <property type="entry name" value="PAS"/>
</dbReference>
<dbReference type="FunFam" id="3.30.565.10:FF:000010">
    <property type="entry name" value="Sensor histidine kinase RcsC"/>
    <property type="match status" value="1"/>
</dbReference>
<name>A0A5C1QGI5_9SPIO</name>
<dbReference type="PANTHER" id="PTHR45339">
    <property type="entry name" value="HYBRID SIGNAL TRANSDUCTION HISTIDINE KINASE J"/>
    <property type="match status" value="1"/>
</dbReference>
<dbReference type="AlphaFoldDB" id="A0A5C1QGI5"/>
<dbReference type="SUPFAM" id="SSF55785">
    <property type="entry name" value="PYP-like sensor domain (PAS domain)"/>
    <property type="match status" value="1"/>
</dbReference>
<gene>
    <name evidence="7" type="ORF">EXM22_00600</name>
</gene>
<dbReference type="PANTHER" id="PTHR45339:SF3">
    <property type="entry name" value="HISTIDINE KINASE"/>
    <property type="match status" value="1"/>
</dbReference>
<feature type="domain" description="Histidine kinase" evidence="5">
    <location>
        <begin position="100"/>
        <end position="320"/>
    </location>
</feature>
<dbReference type="InterPro" id="IPR011006">
    <property type="entry name" value="CheY-like_superfamily"/>
</dbReference>
<dbReference type="Pfam" id="PF00512">
    <property type="entry name" value="HisKA"/>
    <property type="match status" value="1"/>
</dbReference>
<evidence type="ECO:0000256" key="3">
    <source>
        <dbReference type="ARBA" id="ARBA00022553"/>
    </source>
</evidence>
<dbReference type="GO" id="GO:0000155">
    <property type="term" value="F:phosphorelay sensor kinase activity"/>
    <property type="evidence" value="ECO:0007669"/>
    <property type="project" value="InterPro"/>
</dbReference>
<dbReference type="Gene3D" id="1.10.287.130">
    <property type="match status" value="1"/>
</dbReference>
<dbReference type="KEGG" id="ock:EXM22_00600"/>
<proteinExistence type="predicted"/>
<evidence type="ECO:0000256" key="2">
    <source>
        <dbReference type="ARBA" id="ARBA00012438"/>
    </source>
</evidence>